<dbReference type="PATRIC" id="fig|1227739.3.peg.2154"/>
<name>W8F4L5_9BACT</name>
<proteinExistence type="predicted"/>
<dbReference type="AlphaFoldDB" id="W8F4L5"/>
<keyword evidence="3" id="KW-1185">Reference proteome</keyword>
<feature type="transmembrane region" description="Helical" evidence="1">
    <location>
        <begin position="20"/>
        <end position="42"/>
    </location>
</feature>
<keyword evidence="1" id="KW-0812">Transmembrane</keyword>
<evidence type="ECO:0000313" key="3">
    <source>
        <dbReference type="Proteomes" id="UP000019423"/>
    </source>
</evidence>
<keyword evidence="1" id="KW-0472">Membrane</keyword>
<dbReference type="Proteomes" id="UP000019423">
    <property type="component" value="Chromosome"/>
</dbReference>
<accession>W8F4L5</accession>
<dbReference type="EMBL" id="CP007145">
    <property type="protein sequence ID" value="AHJ97531.1"/>
    <property type="molecule type" value="Genomic_DNA"/>
</dbReference>
<evidence type="ECO:0000313" key="2">
    <source>
        <dbReference type="EMBL" id="AHJ97531.1"/>
    </source>
</evidence>
<dbReference type="HOGENOM" id="CLU_3099682_0_0_10"/>
<organism evidence="2 3">
    <name type="scientific">Hymenobacter swuensis DY53</name>
    <dbReference type="NCBI Taxonomy" id="1227739"/>
    <lineage>
        <taxon>Bacteria</taxon>
        <taxon>Pseudomonadati</taxon>
        <taxon>Bacteroidota</taxon>
        <taxon>Cytophagia</taxon>
        <taxon>Cytophagales</taxon>
        <taxon>Hymenobacteraceae</taxon>
        <taxon>Hymenobacter</taxon>
    </lineage>
</organism>
<evidence type="ECO:0000256" key="1">
    <source>
        <dbReference type="SAM" id="Phobius"/>
    </source>
</evidence>
<reference evidence="2 3" key="1">
    <citation type="submission" date="2014-01" db="EMBL/GenBank/DDBJ databases">
        <title>Complete genome sequence of ionizing-radiation resistance bacterium Hymenobacter swuensis DY53.</title>
        <authorList>
            <person name="Jung J.-H."/>
            <person name="Jeong S.-W."/>
            <person name="Joe M.-H."/>
            <person name="Cho y.-j."/>
            <person name="Kim M.-K."/>
            <person name="Lim S.-Y."/>
        </authorList>
    </citation>
    <scope>NUCLEOTIDE SEQUENCE [LARGE SCALE GENOMIC DNA]</scope>
    <source>
        <strain evidence="2 3">DY53</strain>
    </source>
</reference>
<protein>
    <submittedName>
        <fullName evidence="2">Uncharacterized protein</fullName>
    </submittedName>
</protein>
<gene>
    <name evidence="2" type="ORF">Hsw_1936</name>
</gene>
<dbReference type="KEGG" id="hsw:Hsw_1936"/>
<keyword evidence="1" id="KW-1133">Transmembrane helix</keyword>
<sequence length="51" mass="5475">MEQLFHSPQACGLAQLSLAMVTPTLMFTVLLLATLAVFSAYLRGTNQHPAA</sequence>
<dbReference type="STRING" id="1227739.Hsw_1936"/>